<dbReference type="Proteomes" id="UP000078486">
    <property type="component" value="Unassembled WGS sequence"/>
</dbReference>
<gene>
    <name evidence="3" type="ORF">AW736_25400</name>
</gene>
<evidence type="ECO:0000256" key="1">
    <source>
        <dbReference type="ARBA" id="ARBA00023027"/>
    </source>
</evidence>
<organism evidence="3 4">
    <name type="scientific">Termitidicoccus mucosus</name>
    <dbReference type="NCBI Taxonomy" id="1184151"/>
    <lineage>
        <taxon>Bacteria</taxon>
        <taxon>Pseudomonadati</taxon>
        <taxon>Verrucomicrobiota</taxon>
        <taxon>Opitutia</taxon>
        <taxon>Opitutales</taxon>
        <taxon>Opitutaceae</taxon>
        <taxon>Termitidicoccus</taxon>
    </lineage>
</organism>
<dbReference type="STRING" id="1184151.AW736_25400"/>
<dbReference type="RefSeq" id="WP_068773092.1">
    <property type="nucleotide sequence ID" value="NZ_CP109796.1"/>
</dbReference>
<keyword evidence="1" id="KW-0520">NAD</keyword>
<dbReference type="Pfam" id="PF01370">
    <property type="entry name" value="Epimerase"/>
    <property type="match status" value="1"/>
</dbReference>
<reference evidence="3 4" key="1">
    <citation type="submission" date="2016-01" db="EMBL/GenBank/DDBJ databases">
        <title>High potential of lignocellulose degradation of a new Verrucomicrobia species.</title>
        <authorList>
            <person name="Wang Y."/>
            <person name="Shi Y."/>
            <person name="Qiu Z."/>
            <person name="Liu S."/>
            <person name="Yang H."/>
        </authorList>
    </citation>
    <scope>NUCLEOTIDE SEQUENCE [LARGE SCALE GENOMIC DNA]</scope>
    <source>
        <strain evidence="3 4">TSB47</strain>
    </source>
</reference>
<proteinExistence type="predicted"/>
<accession>A0A178ID00</accession>
<sequence>MKVLVTGAAGFIGYHVSRKLAASGNADVLGIDNLNDYYPAALKRARLAQLEAHKNFRFIQADFSDAAAYGGIHANFQPDYVVHLGAQAGVRYSIENPAAYVQSNITGFLNVLEAARAHPPRHLVYASSSSVYGAGARIPFSEDQAADRPLSFYGATKRADELIAHSYAHIHGLALTGLRFFTVYGPWGRPDMAPVIFSKAITEEKPLRLFNEGRSLRDFTYIDDIVDGVLKVLLYPFAQNTDAAPGEPAAAPSRIFNIGHNRPVEVRLFVQMLETLLGKKARIELLPPQPGDMPETCASLARIHAAVGFEPKTPLEDGLARFVEWFKAYYTHSQ</sequence>
<comment type="caution">
    <text evidence="3">The sequence shown here is derived from an EMBL/GenBank/DDBJ whole genome shotgun (WGS) entry which is preliminary data.</text>
</comment>
<dbReference type="EMBL" id="LRRQ01000189">
    <property type="protein sequence ID" value="OAM87035.1"/>
    <property type="molecule type" value="Genomic_DNA"/>
</dbReference>
<dbReference type="Gene3D" id="3.40.50.720">
    <property type="entry name" value="NAD(P)-binding Rossmann-like Domain"/>
    <property type="match status" value="1"/>
</dbReference>
<feature type="domain" description="NAD-dependent epimerase/dehydratase" evidence="2">
    <location>
        <begin position="3"/>
        <end position="238"/>
    </location>
</feature>
<dbReference type="SUPFAM" id="SSF51735">
    <property type="entry name" value="NAD(P)-binding Rossmann-fold domains"/>
    <property type="match status" value="1"/>
</dbReference>
<dbReference type="InterPro" id="IPR001509">
    <property type="entry name" value="Epimerase_deHydtase"/>
</dbReference>
<evidence type="ECO:0000259" key="2">
    <source>
        <dbReference type="Pfam" id="PF01370"/>
    </source>
</evidence>
<protein>
    <submittedName>
        <fullName evidence="3">UDP-glucuronate 5-epimerase</fullName>
    </submittedName>
</protein>
<dbReference type="PRINTS" id="PR01713">
    <property type="entry name" value="NUCEPIMERASE"/>
</dbReference>
<dbReference type="OrthoDB" id="9811743at2"/>
<evidence type="ECO:0000313" key="4">
    <source>
        <dbReference type="Proteomes" id="UP000078486"/>
    </source>
</evidence>
<dbReference type="InterPro" id="IPR036291">
    <property type="entry name" value="NAD(P)-bd_dom_sf"/>
</dbReference>
<name>A0A178ID00_9BACT</name>
<dbReference type="PANTHER" id="PTHR43574">
    <property type="entry name" value="EPIMERASE-RELATED"/>
    <property type="match status" value="1"/>
</dbReference>
<keyword evidence="4" id="KW-1185">Reference proteome</keyword>
<dbReference type="AlphaFoldDB" id="A0A178ID00"/>
<evidence type="ECO:0000313" key="3">
    <source>
        <dbReference type="EMBL" id="OAM87035.1"/>
    </source>
</evidence>